<feature type="repeat" description="Cell wall-binding" evidence="6">
    <location>
        <begin position="69"/>
        <end position="88"/>
    </location>
</feature>
<reference evidence="9 10" key="1">
    <citation type="submission" date="2019-03" db="EMBL/GenBank/DDBJ databases">
        <title>Genomic Encyclopedia of Type Strains, Phase IV (KMG-IV): sequencing the most valuable type-strain genomes for metagenomic binning, comparative biology and taxonomic classification.</title>
        <authorList>
            <person name="Goeker M."/>
        </authorList>
    </citation>
    <scope>NUCLEOTIDE SEQUENCE [LARGE SCALE GENOMIC DNA]</scope>
    <source>
        <strain evidence="9 10">DSM 29481</strain>
    </source>
</reference>
<evidence type="ECO:0000256" key="1">
    <source>
        <dbReference type="ARBA" id="ARBA00007074"/>
    </source>
</evidence>
<dbReference type="InterPro" id="IPR018337">
    <property type="entry name" value="Cell_wall/Cho-bd_repeat"/>
</dbReference>
<organism evidence="9 10">
    <name type="scientific">Longicatena caecimuris</name>
    <dbReference type="NCBI Taxonomy" id="1796635"/>
    <lineage>
        <taxon>Bacteria</taxon>
        <taxon>Bacillati</taxon>
        <taxon>Bacillota</taxon>
        <taxon>Erysipelotrichia</taxon>
        <taxon>Erysipelotrichales</taxon>
        <taxon>Erysipelotrichaceae</taxon>
        <taxon>Longicatena</taxon>
    </lineage>
</organism>
<dbReference type="PROSITE" id="PS51170">
    <property type="entry name" value="CW"/>
    <property type="match status" value="1"/>
</dbReference>
<dbReference type="Proteomes" id="UP000295773">
    <property type="component" value="Unassembled WGS sequence"/>
</dbReference>
<dbReference type="PANTHER" id="PTHR47359:SF3">
    <property type="entry name" value="NLP_P60 DOMAIN-CONTAINING PROTEIN-RELATED"/>
    <property type="match status" value="1"/>
</dbReference>
<keyword evidence="5" id="KW-0788">Thiol protease</keyword>
<proteinExistence type="inferred from homology"/>
<evidence type="ECO:0000256" key="6">
    <source>
        <dbReference type="PROSITE-ProRule" id="PRU00591"/>
    </source>
</evidence>
<evidence type="ECO:0000256" key="5">
    <source>
        <dbReference type="ARBA" id="ARBA00022807"/>
    </source>
</evidence>
<keyword evidence="10" id="KW-1185">Reference proteome</keyword>
<dbReference type="GeneID" id="73794435"/>
<keyword evidence="7" id="KW-0732">Signal</keyword>
<dbReference type="EMBL" id="SMBP01000020">
    <property type="protein sequence ID" value="TCU56216.1"/>
    <property type="molecule type" value="Genomic_DNA"/>
</dbReference>
<comment type="caution">
    <text evidence="9">The sequence shown here is derived from an EMBL/GenBank/DDBJ whole genome shotgun (WGS) entry which is preliminary data.</text>
</comment>
<dbReference type="GO" id="GO:0008234">
    <property type="term" value="F:cysteine-type peptidase activity"/>
    <property type="evidence" value="ECO:0007669"/>
    <property type="project" value="UniProtKB-KW"/>
</dbReference>
<evidence type="ECO:0000313" key="9">
    <source>
        <dbReference type="EMBL" id="TCU56216.1"/>
    </source>
</evidence>
<dbReference type="RefSeq" id="WP_008691209.1">
    <property type="nucleotide sequence ID" value="NZ_AP024510.1"/>
</dbReference>
<sequence length="399" mass="43634">MNFIEKNTKKVALVLGIATALSAVTTVYAASNTDGWHDGVYMVDGKVKTAWLFEETGAVYYLNDEGRAVTGWKTINESTYYFNANGERVSGDVVIDGHKYAFQKNGKLLLGWQDENTTYYNQYGVKVTGEQKIDGKTYNFDANGNIQKGWMKLNGKKVYFKEDGSLATSETKIDGKKYNFQSNGTLKSGWTHENDMIQYYNKYGYRLKGWQTIKGKKYLFSKNGNAYTDTKKDGYKFDKKGVAKKIKKKAKAETTTYETAASTSYSAPKKNNNANLNPAGHAGNGSAASIASSYVGYNYVWGGASPAGFDCSGLIYYAYNQVGVSVPRSGYGQAGMGSAVSYNNMQYGDVIVWDGGSHVSIYIGGGQMVHAANPSMGVIVSGVSEWASYGQSITGIRRV</sequence>
<dbReference type="Gene3D" id="2.10.270.10">
    <property type="entry name" value="Cholin Binding"/>
    <property type="match status" value="2"/>
</dbReference>
<evidence type="ECO:0000256" key="4">
    <source>
        <dbReference type="ARBA" id="ARBA00022801"/>
    </source>
</evidence>
<accession>A0A4R3T686</accession>
<dbReference type="GO" id="GO:0006508">
    <property type="term" value="P:proteolysis"/>
    <property type="evidence" value="ECO:0007669"/>
    <property type="project" value="UniProtKB-KW"/>
</dbReference>
<gene>
    <name evidence="9" type="ORF">EDD61_12015</name>
</gene>
<keyword evidence="2" id="KW-0645">Protease</keyword>
<keyword evidence="3" id="KW-0677">Repeat</keyword>
<evidence type="ECO:0000256" key="2">
    <source>
        <dbReference type="ARBA" id="ARBA00022670"/>
    </source>
</evidence>
<comment type="similarity">
    <text evidence="1">Belongs to the peptidase C40 family.</text>
</comment>
<dbReference type="PANTHER" id="PTHR47359">
    <property type="entry name" value="PEPTIDOGLYCAN DL-ENDOPEPTIDASE CWLO"/>
    <property type="match status" value="1"/>
</dbReference>
<dbReference type="Gene3D" id="3.90.1720.10">
    <property type="entry name" value="endopeptidase domain like (from Nostoc punctiforme)"/>
    <property type="match status" value="1"/>
</dbReference>
<dbReference type="Pfam" id="PF01473">
    <property type="entry name" value="Choline_bind_1"/>
    <property type="match status" value="1"/>
</dbReference>
<dbReference type="InterPro" id="IPR051794">
    <property type="entry name" value="PG_Endopeptidase_C40"/>
</dbReference>
<dbReference type="InterPro" id="IPR000064">
    <property type="entry name" value="NLP_P60_dom"/>
</dbReference>
<dbReference type="Pfam" id="PF00877">
    <property type="entry name" value="NLPC_P60"/>
    <property type="match status" value="1"/>
</dbReference>
<evidence type="ECO:0000313" key="10">
    <source>
        <dbReference type="Proteomes" id="UP000295773"/>
    </source>
</evidence>
<dbReference type="SUPFAM" id="SSF54001">
    <property type="entry name" value="Cysteine proteinases"/>
    <property type="match status" value="1"/>
</dbReference>
<dbReference type="InterPro" id="IPR038765">
    <property type="entry name" value="Papain-like_cys_pep_sf"/>
</dbReference>
<dbReference type="SUPFAM" id="SSF69360">
    <property type="entry name" value="Cell wall binding repeat"/>
    <property type="match status" value="1"/>
</dbReference>
<name>A0A4R3T686_9FIRM</name>
<dbReference type="PROSITE" id="PS51935">
    <property type="entry name" value="NLPC_P60"/>
    <property type="match status" value="1"/>
</dbReference>
<evidence type="ECO:0000259" key="8">
    <source>
        <dbReference type="PROSITE" id="PS51935"/>
    </source>
</evidence>
<feature type="signal peptide" evidence="7">
    <location>
        <begin position="1"/>
        <end position="29"/>
    </location>
</feature>
<feature type="domain" description="NlpC/P60" evidence="8">
    <location>
        <begin position="281"/>
        <end position="399"/>
    </location>
</feature>
<feature type="chain" id="PRO_5020210750" evidence="7">
    <location>
        <begin position="30"/>
        <end position="399"/>
    </location>
</feature>
<protein>
    <submittedName>
        <fullName evidence="9">Glucan-binding repeat-containing protein</fullName>
    </submittedName>
</protein>
<evidence type="ECO:0000256" key="3">
    <source>
        <dbReference type="ARBA" id="ARBA00022737"/>
    </source>
</evidence>
<keyword evidence="4" id="KW-0378">Hydrolase</keyword>
<dbReference type="AlphaFoldDB" id="A0A4R3T686"/>
<evidence type="ECO:0000256" key="7">
    <source>
        <dbReference type="SAM" id="SignalP"/>
    </source>
</evidence>
<dbReference type="Pfam" id="PF19127">
    <property type="entry name" value="Choline_bind_3"/>
    <property type="match status" value="1"/>
</dbReference>